<dbReference type="Gene3D" id="1.10.640.10">
    <property type="entry name" value="Haem peroxidase domain superfamily, animal type"/>
    <property type="match status" value="1"/>
</dbReference>
<reference evidence="6" key="1">
    <citation type="journal article" date="2020" name="Microb. Genom.">
        <title>Genetic diversity of clinical and environmental Mucorales isolates obtained from an investigation of mucormycosis cases among solid organ transplant recipients.</title>
        <authorList>
            <person name="Nguyen M.H."/>
            <person name="Kaul D."/>
            <person name="Muto C."/>
            <person name="Cheng S.J."/>
            <person name="Richter R.A."/>
            <person name="Bruno V.M."/>
            <person name="Liu G."/>
            <person name="Beyhan S."/>
            <person name="Sundermann A.J."/>
            <person name="Mounaud S."/>
            <person name="Pasculle A.W."/>
            <person name="Nierman W.C."/>
            <person name="Driscoll E."/>
            <person name="Cumbie R."/>
            <person name="Clancy C.J."/>
            <person name="Dupont C.L."/>
        </authorList>
    </citation>
    <scope>NUCLEOTIDE SEQUENCE</scope>
    <source>
        <strain evidence="6">GL11</strain>
    </source>
</reference>
<dbReference type="AlphaFoldDB" id="A0A9P7BT76"/>
<dbReference type="GO" id="GO:0004601">
    <property type="term" value="F:peroxidase activity"/>
    <property type="evidence" value="ECO:0007669"/>
    <property type="project" value="InterPro"/>
</dbReference>
<feature type="binding site" description="axial binding residue" evidence="5">
    <location>
        <position position="411"/>
    </location>
    <ligand>
        <name>heme b</name>
        <dbReference type="ChEBI" id="CHEBI:60344"/>
    </ligand>
    <ligandPart>
        <name>Fe</name>
        <dbReference type="ChEBI" id="CHEBI:18248"/>
    </ligandPart>
</feature>
<dbReference type="Pfam" id="PF03098">
    <property type="entry name" value="An_peroxidase"/>
    <property type="match status" value="2"/>
</dbReference>
<evidence type="ECO:0000256" key="5">
    <source>
        <dbReference type="PIRSR" id="PIRSR619791-2"/>
    </source>
</evidence>
<evidence type="ECO:0000256" key="2">
    <source>
        <dbReference type="ARBA" id="ARBA00022964"/>
    </source>
</evidence>
<dbReference type="GO" id="GO:0006979">
    <property type="term" value="P:response to oxidative stress"/>
    <property type="evidence" value="ECO:0007669"/>
    <property type="project" value="InterPro"/>
</dbReference>
<dbReference type="GO" id="GO:0051213">
    <property type="term" value="F:dioxygenase activity"/>
    <property type="evidence" value="ECO:0007669"/>
    <property type="project" value="UniProtKB-KW"/>
</dbReference>
<evidence type="ECO:0000256" key="4">
    <source>
        <dbReference type="ARBA" id="ARBA00023004"/>
    </source>
</evidence>
<keyword evidence="4 5" id="KW-0408">Iron</keyword>
<keyword evidence="2" id="KW-0223">Dioxygenase</keyword>
<dbReference type="PANTHER" id="PTHR11903">
    <property type="entry name" value="PROSTAGLANDIN G/H SYNTHASE"/>
    <property type="match status" value="1"/>
</dbReference>
<accession>A0A9P7BT76</accession>
<gene>
    <name evidence="6" type="ORF">G6F64_005307</name>
</gene>
<organism evidence="6 7">
    <name type="scientific">Rhizopus oryzae</name>
    <name type="common">Mucormycosis agent</name>
    <name type="synonym">Rhizopus arrhizus var. delemar</name>
    <dbReference type="NCBI Taxonomy" id="64495"/>
    <lineage>
        <taxon>Eukaryota</taxon>
        <taxon>Fungi</taxon>
        <taxon>Fungi incertae sedis</taxon>
        <taxon>Mucoromycota</taxon>
        <taxon>Mucoromycotina</taxon>
        <taxon>Mucoromycetes</taxon>
        <taxon>Mucorales</taxon>
        <taxon>Mucorineae</taxon>
        <taxon>Rhizopodaceae</taxon>
        <taxon>Rhizopus</taxon>
    </lineage>
</organism>
<dbReference type="InterPro" id="IPR050783">
    <property type="entry name" value="Oxylipin_biosynth_metab"/>
</dbReference>
<dbReference type="SUPFAM" id="SSF48113">
    <property type="entry name" value="Heme-dependent peroxidases"/>
    <property type="match status" value="1"/>
</dbReference>
<keyword evidence="7" id="KW-1185">Reference proteome</keyword>
<sequence>MLYNLTPTHLIKTDVKDHLLDIECCDDHQDLLKRLHLIVNDVKVKQDKKKAAALDPSQSSQPTGARWTWEALTENIKYALGITPINTGSIKDVLSLPISQQLTLVRAISERLLGKKYPVNDRNNTFETVMNILGQLGPEYQELITVVTQPLITTFYNDIPKPYTNYVGHQFRTADGSQNSIMFPDVGKAGGNYVRTVRSLRNNNVNLPSAKEVFDKLLKRPDDEFTEHKSGINMLLLYLAILITHDLFHTDPSNPQRNLTTSYADLSILYGNNREQQVSVRQMKNGLLKPDQWYDKRLVIQPPGVSALMVVFSRNHNYIAKKLLEINENERFSYGPGKALATEEEQDEKLFQTARLVNNGCYANAILHDYVRTIIGTEADSDFFLDPLAEAESPVYGNAVSIEFNVIYRWHPAIGKQDSEWISEVMSVLGGDFGNGTSKQCPVQTMPKAERPSVDNESLFDILAKKFNEHFVHASQEELEKGLPIAGAHRDIKTGSFPDGDIIKALKSGYTQYASEIGNGQNTPAALEHVEIAGINQARALGVCTFNEFRKFLNLTTLETFEDFSEKPSVQQALKELYGTPDRVELYTGLMVERAKVTGLRLPYTMSRAILSDAVNLLRGDRILARELTPTNLTNWGYEYILGDPNTNKRVLPEMLTKLFPDVHPSSGGFTPQEVKKLFITPQFIQKENKE</sequence>
<evidence type="ECO:0000256" key="3">
    <source>
        <dbReference type="ARBA" id="ARBA00023002"/>
    </source>
</evidence>
<protein>
    <recommendedName>
        <fullName evidence="8">Heme peroxidase</fullName>
    </recommendedName>
</protein>
<dbReference type="InterPro" id="IPR037120">
    <property type="entry name" value="Haem_peroxidase_sf_animal"/>
</dbReference>
<evidence type="ECO:0000313" key="6">
    <source>
        <dbReference type="EMBL" id="KAG1309441.1"/>
    </source>
</evidence>
<evidence type="ECO:0000313" key="7">
    <source>
        <dbReference type="Proteomes" id="UP000716291"/>
    </source>
</evidence>
<keyword evidence="1 5" id="KW-0479">Metal-binding</keyword>
<dbReference type="GO" id="GO:0020037">
    <property type="term" value="F:heme binding"/>
    <property type="evidence" value="ECO:0007669"/>
    <property type="project" value="InterPro"/>
</dbReference>
<dbReference type="GO" id="GO:0046872">
    <property type="term" value="F:metal ion binding"/>
    <property type="evidence" value="ECO:0007669"/>
    <property type="project" value="UniProtKB-KW"/>
</dbReference>
<dbReference type="Proteomes" id="UP000716291">
    <property type="component" value="Unassembled WGS sequence"/>
</dbReference>
<keyword evidence="5" id="KW-0349">Heme</keyword>
<dbReference type="InterPro" id="IPR019791">
    <property type="entry name" value="Haem_peroxidase_animal"/>
</dbReference>
<dbReference type="InterPro" id="IPR010255">
    <property type="entry name" value="Haem_peroxidase_sf"/>
</dbReference>
<evidence type="ECO:0008006" key="8">
    <source>
        <dbReference type="Google" id="ProtNLM"/>
    </source>
</evidence>
<keyword evidence="3" id="KW-0560">Oxidoreductase</keyword>
<name>A0A9P7BT76_RHIOR</name>
<evidence type="ECO:0000256" key="1">
    <source>
        <dbReference type="ARBA" id="ARBA00022723"/>
    </source>
</evidence>
<dbReference type="PANTHER" id="PTHR11903:SF37">
    <property type="entry name" value="PSI-PRODUCING OXYGENASE A"/>
    <property type="match status" value="1"/>
</dbReference>
<proteinExistence type="predicted"/>
<dbReference type="OrthoDB" id="823504at2759"/>
<dbReference type="EMBL" id="JAANQT010000637">
    <property type="protein sequence ID" value="KAG1309441.1"/>
    <property type="molecule type" value="Genomic_DNA"/>
</dbReference>
<dbReference type="PROSITE" id="PS50292">
    <property type="entry name" value="PEROXIDASE_3"/>
    <property type="match status" value="1"/>
</dbReference>
<dbReference type="GO" id="GO:0006631">
    <property type="term" value="P:fatty acid metabolic process"/>
    <property type="evidence" value="ECO:0007669"/>
    <property type="project" value="UniProtKB-ARBA"/>
</dbReference>
<comment type="caution">
    <text evidence="6">The sequence shown here is derived from an EMBL/GenBank/DDBJ whole genome shotgun (WGS) entry which is preliminary data.</text>
</comment>